<keyword evidence="8" id="KW-0223">Dioxygenase</keyword>
<dbReference type="Proteomes" id="UP000031561">
    <property type="component" value="Unassembled WGS sequence"/>
</dbReference>
<dbReference type="AlphaFoldDB" id="A0ABD4T1X8"/>
<comment type="caution">
    <text evidence="8">The sequence shown here is derived from an EMBL/GenBank/DDBJ whole genome shotgun (WGS) entry which is preliminary data.</text>
</comment>
<dbReference type="RefSeq" id="WP_166281178.1">
    <property type="nucleotide sequence ID" value="NZ_JTHE03000039.1"/>
</dbReference>
<evidence type="ECO:0000313" key="9">
    <source>
        <dbReference type="Proteomes" id="UP000031561"/>
    </source>
</evidence>
<organism evidence="8 9">
    <name type="scientific">Lyngbya confervoides BDU141951</name>
    <dbReference type="NCBI Taxonomy" id="1574623"/>
    <lineage>
        <taxon>Bacteria</taxon>
        <taxon>Bacillati</taxon>
        <taxon>Cyanobacteriota</taxon>
        <taxon>Cyanophyceae</taxon>
        <taxon>Oscillatoriophycideae</taxon>
        <taxon>Oscillatoriales</taxon>
        <taxon>Microcoleaceae</taxon>
        <taxon>Lyngbya</taxon>
    </lineage>
</organism>
<proteinExistence type="predicted"/>
<keyword evidence="2" id="KW-0001">2Fe-2S</keyword>
<dbReference type="InterPro" id="IPR017941">
    <property type="entry name" value="Rieske_2Fe-2S"/>
</dbReference>
<evidence type="ECO:0000259" key="7">
    <source>
        <dbReference type="PROSITE" id="PS51296"/>
    </source>
</evidence>
<feature type="domain" description="Rieske" evidence="7">
    <location>
        <begin position="47"/>
        <end position="160"/>
    </location>
</feature>
<dbReference type="InterPro" id="IPR001663">
    <property type="entry name" value="Rng_hydr_dOase-A"/>
</dbReference>
<dbReference type="PANTHER" id="PTHR43756:SF5">
    <property type="entry name" value="CHOLINE MONOOXYGENASE, CHLOROPLASTIC"/>
    <property type="match status" value="1"/>
</dbReference>
<dbReference type="EMBL" id="JTHE03000039">
    <property type="protein sequence ID" value="MCM1982438.1"/>
    <property type="molecule type" value="Genomic_DNA"/>
</dbReference>
<keyword evidence="6" id="KW-0411">Iron-sulfur</keyword>
<evidence type="ECO:0000256" key="2">
    <source>
        <dbReference type="ARBA" id="ARBA00022714"/>
    </source>
</evidence>
<dbReference type="GO" id="GO:0051213">
    <property type="term" value="F:dioxygenase activity"/>
    <property type="evidence" value="ECO:0007669"/>
    <property type="project" value="UniProtKB-KW"/>
</dbReference>
<dbReference type="GO" id="GO:0004497">
    <property type="term" value="F:monooxygenase activity"/>
    <property type="evidence" value="ECO:0007669"/>
    <property type="project" value="UniProtKB-ARBA"/>
</dbReference>
<evidence type="ECO:0000256" key="4">
    <source>
        <dbReference type="ARBA" id="ARBA00023002"/>
    </source>
</evidence>
<dbReference type="Gene3D" id="2.102.10.10">
    <property type="entry name" value="Rieske [2Fe-2S] iron-sulphur domain"/>
    <property type="match status" value="1"/>
</dbReference>
<comment type="cofactor">
    <cofactor evidence="1">
        <name>Fe cation</name>
        <dbReference type="ChEBI" id="CHEBI:24875"/>
    </cofactor>
</comment>
<evidence type="ECO:0000256" key="6">
    <source>
        <dbReference type="ARBA" id="ARBA00023014"/>
    </source>
</evidence>
<evidence type="ECO:0000256" key="5">
    <source>
        <dbReference type="ARBA" id="ARBA00023004"/>
    </source>
</evidence>
<evidence type="ECO:0000256" key="3">
    <source>
        <dbReference type="ARBA" id="ARBA00022723"/>
    </source>
</evidence>
<dbReference type="PRINTS" id="PR00090">
    <property type="entry name" value="RNGDIOXGNASE"/>
</dbReference>
<dbReference type="GO" id="GO:0051537">
    <property type="term" value="F:2 iron, 2 sulfur cluster binding"/>
    <property type="evidence" value="ECO:0007669"/>
    <property type="project" value="UniProtKB-KW"/>
</dbReference>
<dbReference type="GO" id="GO:0046872">
    <property type="term" value="F:metal ion binding"/>
    <property type="evidence" value="ECO:0007669"/>
    <property type="project" value="UniProtKB-KW"/>
</dbReference>
<dbReference type="GO" id="GO:0016705">
    <property type="term" value="F:oxidoreductase activity, acting on paired donors, with incorporation or reduction of molecular oxygen"/>
    <property type="evidence" value="ECO:0007669"/>
    <property type="project" value="UniProtKB-ARBA"/>
</dbReference>
<sequence length="390" mass="44638">MSLPAIQRQIIETADRPLERAIALPAAAYTDPDFYAWEVDHWLKQQWLCVGHVAQIPQVGDYRNLELLGERLVILRDEADSVRVLSRVCVHRGMDVMPPEFAHASQGNCRTLVCPYHHWSYRLDGGLKAAPEMHRHSDFALQNLGLPQVRTEVWEGFIFITFDLDLDPVETQYADLKPFLGPQAMAELDLVVSLDWDCPFNWKVLVENFMESYHHLGAHHRTFEPLMPAARTWTEVQLRNVIVGHLPIADRVLADAAAREALFPFSLSPHLAPPDLREYRVCLGVPTFLLFIGPDRVYWYQVQPQGPDRMKLTTTMLVRPESKALDHYDSAIQSAIAGLQEFHREDLEMCSAVQAGLNSSFYRPGPLSHLEMPVWQFQQYLAAQIRTFSF</sequence>
<dbReference type="CDD" id="cd03469">
    <property type="entry name" value="Rieske_RO_Alpha_N"/>
    <property type="match status" value="1"/>
</dbReference>
<evidence type="ECO:0000313" key="8">
    <source>
        <dbReference type="EMBL" id="MCM1982438.1"/>
    </source>
</evidence>
<dbReference type="Gene3D" id="3.90.380.10">
    <property type="entry name" value="Naphthalene 1,2-dioxygenase Alpha Subunit, Chain A, domain 1"/>
    <property type="match status" value="1"/>
</dbReference>
<dbReference type="PROSITE" id="PS51296">
    <property type="entry name" value="RIESKE"/>
    <property type="match status" value="1"/>
</dbReference>
<keyword evidence="3" id="KW-0479">Metal-binding</keyword>
<dbReference type="Pfam" id="PF00848">
    <property type="entry name" value="Ring_hydroxyl_A"/>
    <property type="match status" value="1"/>
</dbReference>
<accession>A0ABD4T1X8</accession>
<evidence type="ECO:0000256" key="1">
    <source>
        <dbReference type="ARBA" id="ARBA00001962"/>
    </source>
</evidence>
<dbReference type="Pfam" id="PF00355">
    <property type="entry name" value="Rieske"/>
    <property type="match status" value="1"/>
</dbReference>
<dbReference type="PANTHER" id="PTHR43756">
    <property type="entry name" value="CHOLINE MONOOXYGENASE, CHLOROPLASTIC"/>
    <property type="match status" value="1"/>
</dbReference>
<reference evidence="8 9" key="1">
    <citation type="journal article" date="2015" name="Genome Announc.">
        <title>Draft Genome Sequence of Filamentous Marine Cyanobacterium Lyngbya confervoides Strain BDU141951.</title>
        <authorList>
            <person name="Chandrababunaidu M.M."/>
            <person name="Sen D."/>
            <person name="Tripathy S."/>
        </authorList>
    </citation>
    <scope>NUCLEOTIDE SEQUENCE [LARGE SCALE GENOMIC DNA]</scope>
    <source>
        <strain evidence="8 9">BDU141951</strain>
    </source>
</reference>
<dbReference type="SUPFAM" id="SSF50022">
    <property type="entry name" value="ISP domain"/>
    <property type="match status" value="1"/>
</dbReference>
<keyword evidence="9" id="KW-1185">Reference proteome</keyword>
<gene>
    <name evidence="8" type="ORF">QQ91_0006300</name>
</gene>
<keyword evidence="5" id="KW-0408">Iron</keyword>
<keyword evidence="4" id="KW-0560">Oxidoreductase</keyword>
<protein>
    <submittedName>
        <fullName evidence="8">Aromatic ring-hydroxylating dioxygenase subunit alpha</fullName>
    </submittedName>
</protein>
<dbReference type="InterPro" id="IPR036922">
    <property type="entry name" value="Rieske_2Fe-2S_sf"/>
</dbReference>
<name>A0ABD4T1X8_9CYAN</name>
<dbReference type="SUPFAM" id="SSF55961">
    <property type="entry name" value="Bet v1-like"/>
    <property type="match status" value="1"/>
</dbReference>
<dbReference type="InterPro" id="IPR015879">
    <property type="entry name" value="Ring_hydroxy_dOase_asu_C_dom"/>
</dbReference>